<feature type="repeat" description="ANK" evidence="8">
    <location>
        <begin position="166"/>
        <end position="198"/>
    </location>
</feature>
<dbReference type="GO" id="GO:0005096">
    <property type="term" value="F:GTPase activator activity"/>
    <property type="evidence" value="ECO:0007669"/>
    <property type="project" value="UniProtKB-KW"/>
</dbReference>
<dbReference type="InterPro" id="IPR022018">
    <property type="entry name" value="GIT1_C"/>
</dbReference>
<keyword evidence="3" id="KW-0677">Repeat</keyword>
<reference evidence="13" key="1">
    <citation type="submission" date="2025-08" db="UniProtKB">
        <authorList>
            <consortium name="RefSeq"/>
        </authorList>
    </citation>
    <scope>IDENTIFICATION</scope>
    <source>
        <tissue evidence="13">Whole sample</tissue>
    </source>
</reference>
<feature type="compositionally biased region" description="Polar residues" evidence="10">
    <location>
        <begin position="555"/>
        <end position="574"/>
    </location>
</feature>
<evidence type="ECO:0000313" key="13">
    <source>
        <dbReference type="RefSeq" id="XP_022339472.1"/>
    </source>
</evidence>
<keyword evidence="5" id="KW-0862">Zinc</keyword>
<dbReference type="GeneID" id="111134599"/>
<dbReference type="InterPro" id="IPR001164">
    <property type="entry name" value="ArfGAP_dom"/>
</dbReference>
<dbReference type="Gene3D" id="1.10.220.150">
    <property type="entry name" value="Arf GTPase activating protein"/>
    <property type="match status" value="1"/>
</dbReference>
<feature type="compositionally biased region" description="Polar residues" evidence="10">
    <location>
        <begin position="430"/>
        <end position="441"/>
    </location>
</feature>
<keyword evidence="1" id="KW-0343">GTPase activation</keyword>
<dbReference type="Proteomes" id="UP000694844">
    <property type="component" value="Chromosome 5"/>
</dbReference>
<dbReference type="KEGG" id="cvn:111134599"/>
<dbReference type="SMART" id="SM00105">
    <property type="entry name" value="ArfGap"/>
    <property type="match status" value="1"/>
</dbReference>
<evidence type="ECO:0000256" key="5">
    <source>
        <dbReference type="ARBA" id="ARBA00022833"/>
    </source>
</evidence>
<dbReference type="GO" id="GO:0007420">
    <property type="term" value="P:brain development"/>
    <property type="evidence" value="ECO:0007669"/>
    <property type="project" value="InterPro"/>
</dbReference>
<dbReference type="SMART" id="SM00555">
    <property type="entry name" value="GIT"/>
    <property type="match status" value="2"/>
</dbReference>
<dbReference type="PROSITE" id="PS50088">
    <property type="entry name" value="ANK_REPEAT"/>
    <property type="match status" value="1"/>
</dbReference>
<dbReference type="SMART" id="SM00248">
    <property type="entry name" value="ANK"/>
    <property type="match status" value="3"/>
</dbReference>
<dbReference type="InterPro" id="IPR032352">
    <property type="entry name" value="GIT1/2_CC"/>
</dbReference>
<gene>
    <name evidence="13" type="primary">LOC111134599</name>
</gene>
<evidence type="ECO:0000256" key="10">
    <source>
        <dbReference type="SAM" id="MobiDB-lite"/>
    </source>
</evidence>
<evidence type="ECO:0000313" key="12">
    <source>
        <dbReference type="Proteomes" id="UP000694844"/>
    </source>
</evidence>
<dbReference type="CDD" id="cd08833">
    <property type="entry name" value="ArfGap_GIT"/>
    <property type="match status" value="1"/>
</dbReference>
<dbReference type="Pfam" id="PF12205">
    <property type="entry name" value="GIT1_C"/>
    <property type="match status" value="1"/>
</dbReference>
<name>A0A8B8EFQ7_CRAVI</name>
<dbReference type="InterPro" id="IPR002110">
    <property type="entry name" value="Ankyrin_rpt"/>
</dbReference>
<dbReference type="InterPro" id="IPR013724">
    <property type="entry name" value="GIT_SHD"/>
</dbReference>
<dbReference type="GO" id="GO:0032012">
    <property type="term" value="P:regulation of ARF protein signal transduction"/>
    <property type="evidence" value="ECO:0007669"/>
    <property type="project" value="InterPro"/>
</dbReference>
<keyword evidence="2" id="KW-0479">Metal-binding</keyword>
<dbReference type="FunFam" id="1.10.220.150:FF:000003">
    <property type="entry name" value="ARF GTPase-activating protein GIT2 isoform 1"/>
    <property type="match status" value="1"/>
</dbReference>
<keyword evidence="7" id="KW-0175">Coiled coil</keyword>
<sequence>MSRTKVRTASEVCADCTASDPTWASINRGVLICDECCSVHRSLGRHISQVKSLTKGQWSPTLLAMVQHLANHGANSIWEHSLLDPSQSKHGKKKPSPRDQVHPVKTEFIRSKYQFLQFVNKQKDGELNSIDDLSKQLHSSVRTNNLETCLRLLSKGADPNYFHPEKGNCPLHVAAQSGQPLQVELLIVYGADPGAYDSNGKTPIDHAKVEGHMDLADRLVECQYELTDRLAFYLCQRKPDHRTGVHFKIPEMADSSLDMSELAKQAKKKLQALPNHLFEELAMDVYDEVDRRENDEHWLQTHDNKALVSDRQGVPFLPLNPDFSATRNQGRQKLARFNAREFATLIIDILNDAKRRQTGVMSPVQTPKEPDKLPSQVVQRKTNFNSIASDEEPIYDQVASDEDYSSIDNLSIKSAGMKESALAQPPAVPQKSTQRQNSAGNLRSKGDLIQAQVYSVSPLIPKKSQRVRSYGNLRSYGDLIKLHRRVSLSPNPPSISEAVVEGPVSTEEFLQMKKKLSTMEFRMQQILKTNQDLQKERDELTQLVQTLTKEISILRNQTQRQQSPSTALPNGYSQTERGEETGRTSTPRSGTRPSSGTRPQSMFEPREREQRLSNKTPSKDSLPTAYSVSNIHKSDESDSNRVQSSSSGSGAEEIQCAYPPDLSHYDCPSSLPVSLDEELPSQEEVMRKTEKITKNIQELHKSGQDGKHDSFGHCADKIYEAVKEMAALFPKNSRISTVRHALNSLTSSAARLQEECQDGNMGELDPELDLPFKTQQVMQCAFDIARAAKELVTLFQ</sequence>
<dbReference type="Gene3D" id="1.20.120.330">
    <property type="entry name" value="Nucleotidyltransferases domain 2"/>
    <property type="match status" value="1"/>
</dbReference>
<dbReference type="Gene3D" id="1.20.5.170">
    <property type="match status" value="1"/>
</dbReference>
<evidence type="ECO:0000256" key="9">
    <source>
        <dbReference type="PROSITE-ProRule" id="PRU00288"/>
    </source>
</evidence>
<dbReference type="InterPro" id="IPR036770">
    <property type="entry name" value="Ankyrin_rpt-contain_sf"/>
</dbReference>
<dbReference type="FunFam" id="1.25.40.20:FF:000013">
    <property type="entry name" value="ARF GTPase-activating protein GIT1 isoform 1"/>
    <property type="match status" value="1"/>
</dbReference>
<dbReference type="GO" id="GO:0008277">
    <property type="term" value="P:regulation of G protein-coupled receptor signaling pathway"/>
    <property type="evidence" value="ECO:0007669"/>
    <property type="project" value="TreeGrafter"/>
</dbReference>
<dbReference type="PANTHER" id="PTHR46097:SF3">
    <property type="entry name" value="ARF GTPASE-ACTIVATING PROTEIN GIT"/>
    <property type="match status" value="1"/>
</dbReference>
<dbReference type="PROSITE" id="PS50115">
    <property type="entry name" value="ARFGAP"/>
    <property type="match status" value="1"/>
</dbReference>
<dbReference type="PANTHER" id="PTHR46097">
    <property type="entry name" value="G PROTEIN-COUPLED RECEPTOR KINASE INTERACTING ARFGAP"/>
    <property type="match status" value="1"/>
</dbReference>
<evidence type="ECO:0000256" key="4">
    <source>
        <dbReference type="ARBA" id="ARBA00022771"/>
    </source>
</evidence>
<feature type="region of interest" description="Disordered" evidence="10">
    <location>
        <begin position="555"/>
        <end position="685"/>
    </location>
</feature>
<dbReference type="GO" id="GO:0098793">
    <property type="term" value="C:presynapse"/>
    <property type="evidence" value="ECO:0007669"/>
    <property type="project" value="GOC"/>
</dbReference>
<dbReference type="Pfam" id="PF08518">
    <property type="entry name" value="GIT_SHD"/>
    <property type="match status" value="2"/>
</dbReference>
<dbReference type="OrthoDB" id="5588096at2759"/>
<evidence type="ECO:0000256" key="7">
    <source>
        <dbReference type="ARBA" id="ARBA00023054"/>
    </source>
</evidence>
<dbReference type="RefSeq" id="XP_022339472.1">
    <property type="nucleotide sequence ID" value="XM_022483764.1"/>
</dbReference>
<feature type="compositionally biased region" description="Low complexity" evidence="10">
    <location>
        <begin position="583"/>
        <end position="599"/>
    </location>
</feature>
<dbReference type="PRINTS" id="PR00405">
    <property type="entry name" value="REVINTRACTNG"/>
</dbReference>
<accession>A0A8B8EFQ7</accession>
<dbReference type="InterPro" id="IPR038508">
    <property type="entry name" value="ArfGAP_dom_sf"/>
</dbReference>
<dbReference type="Gene3D" id="1.25.40.20">
    <property type="entry name" value="Ankyrin repeat-containing domain"/>
    <property type="match status" value="1"/>
</dbReference>
<dbReference type="GO" id="GO:0008270">
    <property type="term" value="F:zinc ion binding"/>
    <property type="evidence" value="ECO:0007669"/>
    <property type="project" value="UniProtKB-KW"/>
</dbReference>
<keyword evidence="12" id="KW-1185">Reference proteome</keyword>
<evidence type="ECO:0000256" key="2">
    <source>
        <dbReference type="ARBA" id="ARBA00022723"/>
    </source>
</evidence>
<dbReference type="GO" id="GO:0036465">
    <property type="term" value="P:synaptic vesicle recycling"/>
    <property type="evidence" value="ECO:0007669"/>
    <property type="project" value="TreeGrafter"/>
</dbReference>
<dbReference type="Pfam" id="PF12796">
    <property type="entry name" value="Ank_2"/>
    <property type="match status" value="1"/>
</dbReference>
<keyword evidence="4 9" id="KW-0863">Zinc-finger</keyword>
<evidence type="ECO:0000256" key="3">
    <source>
        <dbReference type="ARBA" id="ARBA00022737"/>
    </source>
</evidence>
<dbReference type="InterPro" id="IPR037278">
    <property type="entry name" value="ARFGAP/RecO"/>
</dbReference>
<evidence type="ECO:0000259" key="11">
    <source>
        <dbReference type="PROSITE" id="PS50115"/>
    </source>
</evidence>
<dbReference type="PROSITE" id="PS50297">
    <property type="entry name" value="ANK_REP_REGION"/>
    <property type="match status" value="1"/>
</dbReference>
<dbReference type="AlphaFoldDB" id="A0A8B8EFQ7"/>
<evidence type="ECO:0000256" key="1">
    <source>
        <dbReference type="ARBA" id="ARBA00022468"/>
    </source>
</evidence>
<organism evidence="12 13">
    <name type="scientific">Crassostrea virginica</name>
    <name type="common">Eastern oyster</name>
    <dbReference type="NCBI Taxonomy" id="6565"/>
    <lineage>
        <taxon>Eukaryota</taxon>
        <taxon>Metazoa</taxon>
        <taxon>Spiralia</taxon>
        <taxon>Lophotrochozoa</taxon>
        <taxon>Mollusca</taxon>
        <taxon>Bivalvia</taxon>
        <taxon>Autobranchia</taxon>
        <taxon>Pteriomorphia</taxon>
        <taxon>Ostreida</taxon>
        <taxon>Ostreoidea</taxon>
        <taxon>Ostreidae</taxon>
        <taxon>Crassostrea</taxon>
    </lineage>
</organism>
<feature type="compositionally biased region" description="Low complexity" evidence="10">
    <location>
        <begin position="640"/>
        <end position="649"/>
    </location>
</feature>
<protein>
    <submittedName>
        <fullName evidence="13">ARF GTPase-activating protein GIT2-like isoform X1</fullName>
    </submittedName>
</protein>
<evidence type="ECO:0000256" key="6">
    <source>
        <dbReference type="ARBA" id="ARBA00023043"/>
    </source>
</evidence>
<dbReference type="InterPro" id="IPR047161">
    <property type="entry name" value="GIT-like"/>
</dbReference>
<feature type="region of interest" description="Disordered" evidence="10">
    <location>
        <begin position="418"/>
        <end position="444"/>
    </location>
</feature>
<dbReference type="GO" id="GO:0031267">
    <property type="term" value="F:small GTPase binding"/>
    <property type="evidence" value="ECO:0007669"/>
    <property type="project" value="TreeGrafter"/>
</dbReference>
<dbReference type="SUPFAM" id="SSF48403">
    <property type="entry name" value="Ankyrin repeat"/>
    <property type="match status" value="1"/>
</dbReference>
<evidence type="ECO:0000256" key="8">
    <source>
        <dbReference type="PROSITE-ProRule" id="PRU00023"/>
    </source>
</evidence>
<dbReference type="Pfam" id="PF16559">
    <property type="entry name" value="GIT_CC"/>
    <property type="match status" value="1"/>
</dbReference>
<dbReference type="Pfam" id="PF01412">
    <property type="entry name" value="ArfGap"/>
    <property type="match status" value="1"/>
</dbReference>
<dbReference type="SUPFAM" id="SSF57863">
    <property type="entry name" value="ArfGap/RecO-like zinc finger"/>
    <property type="match status" value="1"/>
</dbReference>
<proteinExistence type="predicted"/>
<feature type="domain" description="Arf-GAP" evidence="11">
    <location>
        <begin position="1"/>
        <end position="126"/>
    </location>
</feature>
<keyword evidence="6 8" id="KW-0040">ANK repeat</keyword>
<feature type="compositionally biased region" description="Polar residues" evidence="10">
    <location>
        <begin position="613"/>
        <end position="631"/>
    </location>
</feature>